<dbReference type="Proteomes" id="UP000827549">
    <property type="component" value="Chromosome 6"/>
</dbReference>
<sequence length="177" mass="20233">MTNRYQDSFGPSSSSQDGDRSATPSTTSNAEDPFAPAATPQWENQFMPRDYHLPLLTDNHVLYLFTTRTNYQLTRPETHAVKNQVEEELHTADLHKFSFIWLSKSFDAGPHGFLLQFSIMDMLELPQEVIVNIGCCLVVNAHTDVDAIRYYPRAVNDPKEVEVAPPGYRKYTFRHIP</sequence>
<evidence type="ECO:0000313" key="3">
    <source>
        <dbReference type="Proteomes" id="UP000827549"/>
    </source>
</evidence>
<accession>A0AAF0YCS4</accession>
<dbReference type="AlphaFoldDB" id="A0AAF0YCS4"/>
<name>A0AAF0YCS4_9TREE</name>
<feature type="compositionally biased region" description="Polar residues" evidence="1">
    <location>
        <begin position="1"/>
        <end position="30"/>
    </location>
</feature>
<keyword evidence="3" id="KW-1185">Reference proteome</keyword>
<feature type="region of interest" description="Disordered" evidence="1">
    <location>
        <begin position="1"/>
        <end position="36"/>
    </location>
</feature>
<reference evidence="2" key="1">
    <citation type="submission" date="2023-10" db="EMBL/GenBank/DDBJ databases">
        <authorList>
            <person name="Noh H."/>
        </authorList>
    </citation>
    <scope>NUCLEOTIDE SEQUENCE</scope>
    <source>
        <strain evidence="2">DUCC4014</strain>
    </source>
</reference>
<evidence type="ECO:0000256" key="1">
    <source>
        <dbReference type="SAM" id="MobiDB-lite"/>
    </source>
</evidence>
<organism evidence="2 3">
    <name type="scientific">Vanrija pseudolonga</name>
    <dbReference type="NCBI Taxonomy" id="143232"/>
    <lineage>
        <taxon>Eukaryota</taxon>
        <taxon>Fungi</taxon>
        <taxon>Dikarya</taxon>
        <taxon>Basidiomycota</taxon>
        <taxon>Agaricomycotina</taxon>
        <taxon>Tremellomycetes</taxon>
        <taxon>Trichosporonales</taxon>
        <taxon>Trichosporonaceae</taxon>
        <taxon>Vanrija</taxon>
    </lineage>
</organism>
<dbReference type="GeneID" id="87811031"/>
<protein>
    <submittedName>
        <fullName evidence="2">Uncharacterized protein</fullName>
    </submittedName>
</protein>
<dbReference type="EMBL" id="CP086719">
    <property type="protein sequence ID" value="WOO84340.1"/>
    <property type="molecule type" value="Genomic_DNA"/>
</dbReference>
<proteinExistence type="predicted"/>
<dbReference type="RefSeq" id="XP_062630366.1">
    <property type="nucleotide sequence ID" value="XM_062774382.1"/>
</dbReference>
<evidence type="ECO:0000313" key="2">
    <source>
        <dbReference type="EMBL" id="WOO84340.1"/>
    </source>
</evidence>
<gene>
    <name evidence="2" type="ORF">LOC62_06G007860</name>
</gene>